<dbReference type="Proteomes" id="UP000199347">
    <property type="component" value="Unassembled WGS sequence"/>
</dbReference>
<organism evidence="1 2">
    <name type="scientific">Afifella marina DSM 2698</name>
    <dbReference type="NCBI Taxonomy" id="1120955"/>
    <lineage>
        <taxon>Bacteria</taxon>
        <taxon>Pseudomonadati</taxon>
        <taxon>Pseudomonadota</taxon>
        <taxon>Alphaproteobacteria</taxon>
        <taxon>Hyphomicrobiales</taxon>
        <taxon>Afifellaceae</taxon>
        <taxon>Afifella</taxon>
    </lineage>
</organism>
<reference evidence="2" key="1">
    <citation type="submission" date="2016-10" db="EMBL/GenBank/DDBJ databases">
        <authorList>
            <person name="Varghese N."/>
            <person name="Submissions S."/>
        </authorList>
    </citation>
    <scope>NUCLEOTIDE SEQUENCE [LARGE SCALE GENOMIC DNA]</scope>
    <source>
        <strain evidence="2">DSM 2698</strain>
    </source>
</reference>
<name>A0A1G5MGH9_AFIMA</name>
<sequence>MAISDFSSNLTQDMRDEIGELADELARLSAIAREYNLHFLVYLIEVARYEALLIEALGERTGVAA</sequence>
<gene>
    <name evidence="1" type="ORF">SAMN03080610_00596</name>
</gene>
<protein>
    <submittedName>
        <fullName evidence="1">Uncharacterized protein</fullName>
    </submittedName>
</protein>
<dbReference type="AlphaFoldDB" id="A0A1G5MGH9"/>
<dbReference type="RefSeq" id="WP_092809374.1">
    <property type="nucleotide sequence ID" value="NZ_FMVW01000001.1"/>
</dbReference>
<keyword evidence="2" id="KW-1185">Reference proteome</keyword>
<evidence type="ECO:0000313" key="1">
    <source>
        <dbReference type="EMBL" id="SCZ23741.1"/>
    </source>
</evidence>
<accession>A0A1G5MGH9</accession>
<evidence type="ECO:0000313" key="2">
    <source>
        <dbReference type="Proteomes" id="UP000199347"/>
    </source>
</evidence>
<dbReference type="EMBL" id="FMVW01000001">
    <property type="protein sequence ID" value="SCZ23741.1"/>
    <property type="molecule type" value="Genomic_DNA"/>
</dbReference>
<proteinExistence type="predicted"/>